<dbReference type="EMBL" id="CAXJIO010000010">
    <property type="protein sequence ID" value="CAL2101496.1"/>
    <property type="molecule type" value="Genomic_DNA"/>
</dbReference>
<keyword evidence="2" id="KW-1185">Reference proteome</keyword>
<organism evidence="1 2">
    <name type="scientific">Tenacibaculum polynesiense</name>
    <dbReference type="NCBI Taxonomy" id="3137857"/>
    <lineage>
        <taxon>Bacteria</taxon>
        <taxon>Pseudomonadati</taxon>
        <taxon>Bacteroidota</taxon>
        <taxon>Flavobacteriia</taxon>
        <taxon>Flavobacteriales</taxon>
        <taxon>Flavobacteriaceae</taxon>
        <taxon>Tenacibaculum</taxon>
    </lineage>
</organism>
<evidence type="ECO:0000313" key="1">
    <source>
        <dbReference type="EMBL" id="CAL2101496.1"/>
    </source>
</evidence>
<name>A0ABP1EZB4_9FLAO</name>
<evidence type="ECO:0000313" key="2">
    <source>
        <dbReference type="Proteomes" id="UP001497527"/>
    </source>
</evidence>
<dbReference type="Proteomes" id="UP001497527">
    <property type="component" value="Unassembled WGS sequence"/>
</dbReference>
<proteinExistence type="predicted"/>
<protein>
    <submittedName>
        <fullName evidence="1">Uncharacterized protein</fullName>
    </submittedName>
</protein>
<sequence length="58" mass="6628">MLKNILNLGNSLNKTDQQNIQGGSPLICSVCLDYCRSQNFQTKIEFSNCFHDCRQELC</sequence>
<comment type="caution">
    <text evidence="1">The sequence shown here is derived from an EMBL/GenBank/DDBJ whole genome shotgun (WGS) entry which is preliminary data.</text>
</comment>
<gene>
    <name evidence="1" type="ORF">T190423A01A_10059</name>
</gene>
<accession>A0ABP1EZB4</accession>
<reference evidence="1 2" key="1">
    <citation type="submission" date="2024-05" db="EMBL/GenBank/DDBJ databases">
        <authorList>
            <person name="Duchaud E."/>
        </authorList>
    </citation>
    <scope>NUCLEOTIDE SEQUENCE [LARGE SCALE GENOMIC DNA]</scope>
    <source>
        <strain evidence="1">Ena-SAMPLE-TAB-13-05-2024-13:56:06:370-140308</strain>
    </source>
</reference>